<feature type="transmembrane region" description="Helical" evidence="5">
    <location>
        <begin position="32"/>
        <end position="55"/>
    </location>
</feature>
<dbReference type="PANTHER" id="PTHR46561:SF11">
    <property type="entry name" value="SERPENTINE RECEPTOR CLASS ALPHA_BETA-14"/>
    <property type="match status" value="1"/>
</dbReference>
<evidence type="ECO:0000256" key="1">
    <source>
        <dbReference type="ARBA" id="ARBA00004141"/>
    </source>
</evidence>
<comment type="subcellular location">
    <subcellularLocation>
        <location evidence="1">Membrane</location>
        <topology evidence="1">Multi-pass membrane protein</topology>
    </subcellularLocation>
</comment>
<keyword evidence="3 5" id="KW-1133">Transmembrane helix</keyword>
<proteinExistence type="predicted"/>
<evidence type="ECO:0008006" key="8">
    <source>
        <dbReference type="Google" id="ProtNLM"/>
    </source>
</evidence>
<accession>A0ABR1DQ83</accession>
<keyword evidence="4 5" id="KW-0472">Membrane</keyword>
<name>A0ABR1DQ83_NECAM</name>
<gene>
    <name evidence="6" type="primary">Necator_chrIV.g16806</name>
    <name evidence="6" type="ORF">RB195_003508</name>
</gene>
<comment type="caution">
    <text evidence="6">The sequence shown here is derived from an EMBL/GenBank/DDBJ whole genome shotgun (WGS) entry which is preliminary data.</text>
</comment>
<sequence length="343" mass="40020">MATTSVQVQTGGQSNTLTVENCTEMDDIANFFLLRMVLILHTLFSVLAIPLLIFYLNRVLMKQLMHFNTRFIIIFNVVCLFVHLLSRIYQYMTKLLEMFRERSNGCEIIPDVMYCFYVRLPYNCGLYLCYSTTIMIAFERLIATIYLHRYNSNRSVGPLLVFAQLIISSVLLLILYLPSEFSDTVIYYCIAMSAKRPFYTVLSLSIAMVIQSMAIIFFHRLKSLNRNLRSKLKKEGDINSRYQVEETLRSLNTLSSLFYVSYAFILTYVSVMCLIIVIGHKLSLPLFLALIEGSNWMPQYCFVLPLLLWHQRKKNINKVRNNLTNEIGAGTEQYQEVFQKMWK</sequence>
<feature type="transmembrane region" description="Helical" evidence="5">
    <location>
        <begin position="125"/>
        <end position="147"/>
    </location>
</feature>
<feature type="transmembrane region" description="Helical" evidence="5">
    <location>
        <begin position="198"/>
        <end position="221"/>
    </location>
</feature>
<dbReference type="EMBL" id="JAVFWL010000004">
    <property type="protein sequence ID" value="KAK6752130.1"/>
    <property type="molecule type" value="Genomic_DNA"/>
</dbReference>
<dbReference type="PANTHER" id="PTHR46561">
    <property type="entry name" value="SERPENTINE RECEPTOR, CLASS AB (CLASS A-LIKE)-RELATED"/>
    <property type="match status" value="1"/>
</dbReference>
<organism evidence="6 7">
    <name type="scientific">Necator americanus</name>
    <name type="common">Human hookworm</name>
    <dbReference type="NCBI Taxonomy" id="51031"/>
    <lineage>
        <taxon>Eukaryota</taxon>
        <taxon>Metazoa</taxon>
        <taxon>Ecdysozoa</taxon>
        <taxon>Nematoda</taxon>
        <taxon>Chromadorea</taxon>
        <taxon>Rhabditida</taxon>
        <taxon>Rhabditina</taxon>
        <taxon>Rhabditomorpha</taxon>
        <taxon>Strongyloidea</taxon>
        <taxon>Ancylostomatidae</taxon>
        <taxon>Bunostominae</taxon>
        <taxon>Necator</taxon>
    </lineage>
</organism>
<dbReference type="InterPro" id="IPR053286">
    <property type="entry name" value="Nematode_rcpt-like_srab"/>
</dbReference>
<keyword evidence="2 5" id="KW-0812">Transmembrane</keyword>
<feature type="transmembrane region" description="Helical" evidence="5">
    <location>
        <begin position="257"/>
        <end position="278"/>
    </location>
</feature>
<dbReference type="Proteomes" id="UP001303046">
    <property type="component" value="Unassembled WGS sequence"/>
</dbReference>
<feature type="transmembrane region" description="Helical" evidence="5">
    <location>
        <begin position="159"/>
        <end position="178"/>
    </location>
</feature>
<evidence type="ECO:0000256" key="3">
    <source>
        <dbReference type="ARBA" id="ARBA00022989"/>
    </source>
</evidence>
<keyword evidence="7" id="KW-1185">Reference proteome</keyword>
<evidence type="ECO:0000256" key="4">
    <source>
        <dbReference type="ARBA" id="ARBA00023136"/>
    </source>
</evidence>
<evidence type="ECO:0000256" key="2">
    <source>
        <dbReference type="ARBA" id="ARBA00022692"/>
    </source>
</evidence>
<feature type="transmembrane region" description="Helical" evidence="5">
    <location>
        <begin position="284"/>
        <end position="308"/>
    </location>
</feature>
<dbReference type="Pfam" id="PF10292">
    <property type="entry name" value="7TM_GPCR_Srab"/>
    <property type="match status" value="1"/>
</dbReference>
<dbReference type="InterPro" id="IPR019408">
    <property type="entry name" value="7TM_GPCR_serpentine_rcpt_Srab"/>
</dbReference>
<evidence type="ECO:0000256" key="5">
    <source>
        <dbReference type="SAM" id="Phobius"/>
    </source>
</evidence>
<protein>
    <recommendedName>
        <fullName evidence="8">G-protein coupled receptors family 1 profile domain-containing protein</fullName>
    </recommendedName>
</protein>
<reference evidence="6 7" key="1">
    <citation type="submission" date="2023-08" db="EMBL/GenBank/DDBJ databases">
        <title>A Necator americanus chromosomal reference genome.</title>
        <authorList>
            <person name="Ilik V."/>
            <person name="Petrzelkova K.J."/>
            <person name="Pardy F."/>
            <person name="Fuh T."/>
            <person name="Niatou-Singa F.S."/>
            <person name="Gouil Q."/>
            <person name="Baker L."/>
            <person name="Ritchie M.E."/>
            <person name="Jex A.R."/>
            <person name="Gazzola D."/>
            <person name="Li H."/>
            <person name="Toshio Fujiwara R."/>
            <person name="Zhan B."/>
            <person name="Aroian R.V."/>
            <person name="Pafco B."/>
            <person name="Schwarz E.M."/>
        </authorList>
    </citation>
    <scope>NUCLEOTIDE SEQUENCE [LARGE SCALE GENOMIC DNA]</scope>
    <source>
        <strain evidence="6 7">Aroian</strain>
        <tissue evidence="6">Whole animal</tissue>
    </source>
</reference>
<feature type="transmembrane region" description="Helical" evidence="5">
    <location>
        <begin position="67"/>
        <end position="89"/>
    </location>
</feature>
<evidence type="ECO:0000313" key="6">
    <source>
        <dbReference type="EMBL" id="KAK6752130.1"/>
    </source>
</evidence>
<evidence type="ECO:0000313" key="7">
    <source>
        <dbReference type="Proteomes" id="UP001303046"/>
    </source>
</evidence>